<reference evidence="7 8" key="1">
    <citation type="submission" date="2022-10" db="EMBL/GenBank/DDBJ databases">
        <title>Paenibacillus description and whole genome data of maize root bacterial community.</title>
        <authorList>
            <person name="Marton D."/>
            <person name="Farkas M."/>
            <person name="Cserhati M."/>
        </authorList>
    </citation>
    <scope>NUCLEOTIDE SEQUENCE [LARGE SCALE GENOMIC DNA]</scope>
    <source>
        <strain evidence="7 8">P96</strain>
    </source>
</reference>
<organism evidence="7 8">
    <name type="scientific">Paenibacillus zeirhizosphaerae</name>
    <dbReference type="NCBI Taxonomy" id="2987519"/>
    <lineage>
        <taxon>Bacteria</taxon>
        <taxon>Bacillati</taxon>
        <taxon>Bacillota</taxon>
        <taxon>Bacilli</taxon>
        <taxon>Bacillales</taxon>
        <taxon>Paenibacillaceae</taxon>
        <taxon>Paenibacillus</taxon>
    </lineage>
</organism>
<dbReference type="Gene3D" id="1.10.10.10">
    <property type="entry name" value="Winged helix-like DNA-binding domain superfamily/Winged helix DNA-binding domain"/>
    <property type="match status" value="1"/>
</dbReference>
<dbReference type="SMART" id="SM00419">
    <property type="entry name" value="HTH_CRP"/>
    <property type="match status" value="1"/>
</dbReference>
<dbReference type="EMBL" id="JAPCKK010000016">
    <property type="protein sequence ID" value="MDP4097206.1"/>
    <property type="molecule type" value="Genomic_DNA"/>
</dbReference>
<dbReference type="Pfam" id="PF00027">
    <property type="entry name" value="cNMP_binding"/>
    <property type="match status" value="1"/>
</dbReference>
<dbReference type="PROSITE" id="PS50042">
    <property type="entry name" value="CNMP_BINDING_3"/>
    <property type="match status" value="1"/>
</dbReference>
<feature type="domain" description="HTH crp-type" evidence="6">
    <location>
        <begin position="149"/>
        <end position="220"/>
    </location>
</feature>
<dbReference type="RefSeq" id="WP_305754823.1">
    <property type="nucleotide sequence ID" value="NZ_JAPCKK010000016.1"/>
</dbReference>
<dbReference type="InterPro" id="IPR012318">
    <property type="entry name" value="HTH_CRP"/>
</dbReference>
<dbReference type="SUPFAM" id="SSF46785">
    <property type="entry name" value="Winged helix' DNA-binding domain"/>
    <property type="match status" value="1"/>
</dbReference>
<evidence type="ECO:0000256" key="4">
    <source>
        <dbReference type="ARBA" id="ARBA00023163"/>
    </source>
</evidence>
<keyword evidence="4" id="KW-0804">Transcription</keyword>
<comment type="caution">
    <text evidence="7">The sequence shown here is derived from an EMBL/GenBank/DDBJ whole genome shotgun (WGS) entry which is preliminary data.</text>
</comment>
<evidence type="ECO:0000256" key="3">
    <source>
        <dbReference type="ARBA" id="ARBA00023159"/>
    </source>
</evidence>
<evidence type="ECO:0000313" key="7">
    <source>
        <dbReference type="EMBL" id="MDP4097206.1"/>
    </source>
</evidence>
<dbReference type="Gene3D" id="2.60.120.10">
    <property type="entry name" value="Jelly Rolls"/>
    <property type="match status" value="1"/>
</dbReference>
<dbReference type="InterPro" id="IPR036388">
    <property type="entry name" value="WH-like_DNA-bd_sf"/>
</dbReference>
<name>A0ABT9FR50_9BACL</name>
<dbReference type="PROSITE" id="PS51063">
    <property type="entry name" value="HTH_CRP_2"/>
    <property type="match status" value="1"/>
</dbReference>
<evidence type="ECO:0000256" key="2">
    <source>
        <dbReference type="ARBA" id="ARBA00023125"/>
    </source>
</evidence>
<keyword evidence="2" id="KW-0238">DNA-binding</keyword>
<feature type="domain" description="Cyclic nucleotide-binding" evidence="5">
    <location>
        <begin position="10"/>
        <end position="116"/>
    </location>
</feature>
<evidence type="ECO:0000313" key="8">
    <source>
        <dbReference type="Proteomes" id="UP001241848"/>
    </source>
</evidence>
<dbReference type="InterPro" id="IPR000595">
    <property type="entry name" value="cNMP-bd_dom"/>
</dbReference>
<sequence length="228" mass="26156">MKEVREREQLTDFLQAYQLESVFNEQLTPYLSLYSFEQGEIICSQGDVSEFLYVLVQGQIKIYTTSEDGKTLVISLKTALEVIGDIEYIRDIELINTVEAATPVYMIGVRYRWLRKYGSHHAPLLQFLLDIITRKFFTKSHSMSFNLMHPVEVRVASYLLSVPFEPAECGCCDRLNILNLTDIANLIGTSYRHLNRVIRKLGEKGLIERKNGFIIIKDRDGLTALANP</sequence>
<proteinExistence type="predicted"/>
<keyword evidence="3" id="KW-0010">Activator</keyword>
<keyword evidence="8" id="KW-1185">Reference proteome</keyword>
<dbReference type="CDD" id="cd00038">
    <property type="entry name" value="CAP_ED"/>
    <property type="match status" value="1"/>
</dbReference>
<gene>
    <name evidence="7" type="ORF">OIN60_10530</name>
</gene>
<accession>A0ABT9FR50</accession>
<dbReference type="Pfam" id="PF13545">
    <property type="entry name" value="HTH_Crp_2"/>
    <property type="match status" value="1"/>
</dbReference>
<dbReference type="InterPro" id="IPR018490">
    <property type="entry name" value="cNMP-bd_dom_sf"/>
</dbReference>
<dbReference type="InterPro" id="IPR014710">
    <property type="entry name" value="RmlC-like_jellyroll"/>
</dbReference>
<evidence type="ECO:0000259" key="6">
    <source>
        <dbReference type="PROSITE" id="PS51063"/>
    </source>
</evidence>
<dbReference type="InterPro" id="IPR036390">
    <property type="entry name" value="WH_DNA-bd_sf"/>
</dbReference>
<evidence type="ECO:0000256" key="1">
    <source>
        <dbReference type="ARBA" id="ARBA00023015"/>
    </source>
</evidence>
<dbReference type="SUPFAM" id="SSF51206">
    <property type="entry name" value="cAMP-binding domain-like"/>
    <property type="match status" value="1"/>
</dbReference>
<dbReference type="SMART" id="SM00100">
    <property type="entry name" value="cNMP"/>
    <property type="match status" value="1"/>
</dbReference>
<evidence type="ECO:0000259" key="5">
    <source>
        <dbReference type="PROSITE" id="PS50042"/>
    </source>
</evidence>
<protein>
    <submittedName>
        <fullName evidence="7">Crp/Fnr family transcriptional regulator</fullName>
    </submittedName>
</protein>
<keyword evidence="1" id="KW-0805">Transcription regulation</keyword>
<dbReference type="Proteomes" id="UP001241848">
    <property type="component" value="Unassembled WGS sequence"/>
</dbReference>